<evidence type="ECO:0000256" key="2">
    <source>
        <dbReference type="ARBA" id="ARBA00022692"/>
    </source>
</evidence>
<feature type="transmembrane region" description="Helical" evidence="6">
    <location>
        <begin position="170"/>
        <end position="189"/>
    </location>
</feature>
<feature type="signal peptide" evidence="7">
    <location>
        <begin position="1"/>
        <end position="27"/>
    </location>
</feature>
<evidence type="ECO:0000259" key="8">
    <source>
        <dbReference type="Pfam" id="PF13908"/>
    </source>
</evidence>
<feature type="chain" id="PRO_5035464244" description="Shisa N-terminal domain-containing protein" evidence="7">
    <location>
        <begin position="28"/>
        <end position="440"/>
    </location>
</feature>
<feature type="region of interest" description="Disordered" evidence="5">
    <location>
        <begin position="31"/>
        <end position="60"/>
    </location>
</feature>
<dbReference type="GeneTree" id="ENSGT00940000163663"/>
<dbReference type="GO" id="GO:0045211">
    <property type="term" value="C:postsynaptic membrane"/>
    <property type="evidence" value="ECO:0007669"/>
    <property type="project" value="TreeGrafter"/>
</dbReference>
<dbReference type="AlphaFoldDB" id="A0A8C7QKN2"/>
<name>A0A8C7QKN2_ONCMY</name>
<evidence type="ECO:0000256" key="5">
    <source>
        <dbReference type="SAM" id="MobiDB-lite"/>
    </source>
</evidence>
<reference evidence="9" key="2">
    <citation type="submission" date="2025-08" db="UniProtKB">
        <authorList>
            <consortium name="Ensembl"/>
        </authorList>
    </citation>
    <scope>IDENTIFICATION</scope>
</reference>
<reference evidence="9" key="3">
    <citation type="submission" date="2025-09" db="UniProtKB">
        <authorList>
            <consortium name="Ensembl"/>
        </authorList>
    </citation>
    <scope>IDENTIFICATION</scope>
</reference>
<feature type="compositionally biased region" description="Polar residues" evidence="5">
    <location>
        <begin position="31"/>
        <end position="44"/>
    </location>
</feature>
<comment type="subcellular location">
    <subcellularLocation>
        <location evidence="1">Membrane</location>
    </subcellularLocation>
</comment>
<protein>
    <recommendedName>
        <fullName evidence="8">Shisa N-terminal domain-containing protein</fullName>
    </recommendedName>
</protein>
<accession>A0A8C7QKN2</accession>
<evidence type="ECO:0000256" key="4">
    <source>
        <dbReference type="ARBA" id="ARBA00023136"/>
    </source>
</evidence>
<dbReference type="Pfam" id="PF13908">
    <property type="entry name" value="Shisa_N"/>
    <property type="match status" value="1"/>
</dbReference>
<proteinExistence type="predicted"/>
<reference evidence="9" key="1">
    <citation type="submission" date="2020-07" db="EMBL/GenBank/DDBJ databases">
        <title>A long reads based de novo assembly of the rainbow trout Arlee double haploid line genome.</title>
        <authorList>
            <person name="Gao G."/>
            <person name="Palti Y."/>
        </authorList>
    </citation>
    <scope>NUCLEOTIDE SEQUENCE [LARGE SCALE GENOMIC DNA]</scope>
</reference>
<feature type="compositionally biased region" description="Polar residues" evidence="5">
    <location>
        <begin position="430"/>
        <end position="440"/>
    </location>
</feature>
<feature type="compositionally biased region" description="Low complexity" evidence="5">
    <location>
        <begin position="45"/>
        <end position="60"/>
    </location>
</feature>
<dbReference type="GO" id="GO:0048172">
    <property type="term" value="P:regulation of short-term neuronal synaptic plasticity"/>
    <property type="evidence" value="ECO:0007669"/>
    <property type="project" value="TreeGrafter"/>
</dbReference>
<dbReference type="PANTHER" id="PTHR31774:SF14">
    <property type="entry name" value="PROTEIN SHISA-8"/>
    <property type="match status" value="1"/>
</dbReference>
<evidence type="ECO:0000256" key="1">
    <source>
        <dbReference type="ARBA" id="ARBA00004370"/>
    </source>
</evidence>
<dbReference type="Proteomes" id="UP000694395">
    <property type="component" value="Chromosome 20"/>
</dbReference>
<evidence type="ECO:0000256" key="7">
    <source>
        <dbReference type="SAM" id="SignalP"/>
    </source>
</evidence>
<dbReference type="GO" id="GO:0014069">
    <property type="term" value="C:postsynaptic density"/>
    <property type="evidence" value="ECO:0007669"/>
    <property type="project" value="TreeGrafter"/>
</dbReference>
<feature type="domain" description="Shisa N-terminal" evidence="8">
    <location>
        <begin position="89"/>
        <end position="140"/>
    </location>
</feature>
<dbReference type="PANTHER" id="PTHR31774">
    <property type="entry name" value="PROTEIN SHISA-9-RELATED"/>
    <property type="match status" value="1"/>
</dbReference>
<dbReference type="InterPro" id="IPR026910">
    <property type="entry name" value="Shisa"/>
</dbReference>
<sequence length="440" mass="48832">MGCTMAACPLSCLLLILSFILTGPSLAQDLTSSTTAGPDTVQTQTENQTAPMTPTTTEPITTLVTTEFSGMSTPSGDITDDEDAIPTKGTRCQGYYDVMGQWDPPFNCNMGVFLYCCGTCFYRFCCQFRGQRLDQSICSNYDTPIWANTGKPITTVTEGHGNQERDRTHMIVYIICGVVAIMVLVGIFTKLGLEKSRGSAVAQNDLSNSRTLTELLKQPRGEVSSVDSTITNPPIETNYISARMLRSRSEHYHLNNSALYPGMPHPHSNLSGLGLNKYNSLRAVADTASRGYYKSYPLMDFSQYQAAPAFQPISLHPKDKSYLHQDHHQLPTHHNLHAPLSISIPQSHPERSRLSKTTSHPLFSSSALKAWDTSGHYVQRQTSQPGHISAHQHAYSTRRLHSVENFPEMFNHPVSYGHPSSYHHTRHKSYSTNSKTEVTV</sequence>
<dbReference type="GO" id="GO:0032591">
    <property type="term" value="C:dendritic spine membrane"/>
    <property type="evidence" value="ECO:0007669"/>
    <property type="project" value="TreeGrafter"/>
</dbReference>
<evidence type="ECO:0000313" key="9">
    <source>
        <dbReference type="Ensembl" id="ENSOMYP00000037378.2"/>
    </source>
</evidence>
<evidence type="ECO:0000256" key="3">
    <source>
        <dbReference type="ARBA" id="ARBA00022989"/>
    </source>
</evidence>
<dbReference type="InterPro" id="IPR053891">
    <property type="entry name" value="Shisa_N"/>
</dbReference>
<keyword evidence="2 6" id="KW-0812">Transmembrane</keyword>
<evidence type="ECO:0000313" key="10">
    <source>
        <dbReference type="Proteomes" id="UP000694395"/>
    </source>
</evidence>
<dbReference type="GO" id="GO:0032281">
    <property type="term" value="C:AMPA glutamate receptor complex"/>
    <property type="evidence" value="ECO:0007669"/>
    <property type="project" value="TreeGrafter"/>
</dbReference>
<dbReference type="Ensembl" id="ENSOMYT00000040812.2">
    <property type="protein sequence ID" value="ENSOMYP00000037378.2"/>
    <property type="gene ID" value="ENSOMYG00000017381.2"/>
</dbReference>
<keyword evidence="3 6" id="KW-1133">Transmembrane helix</keyword>
<feature type="region of interest" description="Disordered" evidence="5">
    <location>
        <begin position="417"/>
        <end position="440"/>
    </location>
</feature>
<keyword evidence="7" id="KW-0732">Signal</keyword>
<evidence type="ECO:0000256" key="6">
    <source>
        <dbReference type="SAM" id="Phobius"/>
    </source>
</evidence>
<keyword evidence="10" id="KW-1185">Reference proteome</keyword>
<organism evidence="9 10">
    <name type="scientific">Oncorhynchus mykiss</name>
    <name type="common">Rainbow trout</name>
    <name type="synonym">Salmo gairdneri</name>
    <dbReference type="NCBI Taxonomy" id="8022"/>
    <lineage>
        <taxon>Eukaryota</taxon>
        <taxon>Metazoa</taxon>
        <taxon>Chordata</taxon>
        <taxon>Craniata</taxon>
        <taxon>Vertebrata</taxon>
        <taxon>Euteleostomi</taxon>
        <taxon>Actinopterygii</taxon>
        <taxon>Neopterygii</taxon>
        <taxon>Teleostei</taxon>
        <taxon>Protacanthopterygii</taxon>
        <taxon>Salmoniformes</taxon>
        <taxon>Salmonidae</taxon>
        <taxon>Salmoninae</taxon>
        <taxon>Oncorhynchus</taxon>
    </lineage>
</organism>
<keyword evidence="4 6" id="KW-0472">Membrane</keyword>